<name>A0AAW0A392_9AGAR</name>
<evidence type="ECO:0000256" key="1">
    <source>
        <dbReference type="SAM" id="MobiDB-lite"/>
    </source>
</evidence>
<reference evidence="2 3" key="1">
    <citation type="journal article" date="2024" name="J Genomics">
        <title>Draft genome sequencing and assembly of Favolaschia claudopus CIRM-BRFM 2984 isolated from oak limbs.</title>
        <authorList>
            <person name="Navarro D."/>
            <person name="Drula E."/>
            <person name="Chaduli D."/>
            <person name="Cazenave R."/>
            <person name="Ahrendt S."/>
            <person name="Wang J."/>
            <person name="Lipzen A."/>
            <person name="Daum C."/>
            <person name="Barry K."/>
            <person name="Grigoriev I.V."/>
            <person name="Favel A."/>
            <person name="Rosso M.N."/>
            <person name="Martin F."/>
        </authorList>
    </citation>
    <scope>NUCLEOTIDE SEQUENCE [LARGE SCALE GENOMIC DNA]</scope>
    <source>
        <strain evidence="2 3">CIRM-BRFM 2984</strain>
    </source>
</reference>
<comment type="caution">
    <text evidence="2">The sequence shown here is derived from an EMBL/GenBank/DDBJ whole genome shotgun (WGS) entry which is preliminary data.</text>
</comment>
<feature type="compositionally biased region" description="Basic and acidic residues" evidence="1">
    <location>
        <begin position="453"/>
        <end position="487"/>
    </location>
</feature>
<protein>
    <submittedName>
        <fullName evidence="2">Uncharacterized protein</fullName>
    </submittedName>
</protein>
<keyword evidence="3" id="KW-1185">Reference proteome</keyword>
<feature type="region of interest" description="Disordered" evidence="1">
    <location>
        <begin position="368"/>
        <end position="500"/>
    </location>
</feature>
<accession>A0AAW0A392</accession>
<evidence type="ECO:0000313" key="2">
    <source>
        <dbReference type="EMBL" id="KAK7000445.1"/>
    </source>
</evidence>
<sequence length="1013" mass="114198">MYDTATKEFPAQTGHYRVGKNFYTTFLGTREMILDTPSAKAAPCPTPWDRNPDFLTPTYISARYPFHAFIPKHDPWQGPLLGCLSYSFRSLPIIQREDGTWSLHQDAIHLWQDLELCLRGVGREMLFLSTNPFPKEGFEWLVSHRFNYSAHYKTEKGARLAAWRSKQKFLPLLGLVSMGFWYMMHDETEDENEKYEGEERSGAGSKRKASDIPASRPTKRVKTNKGNAPPQLNVPWRQALAEKLKLQPSWLDLLEDSIAADFRVPRVGALVDLQPADLDDADRPLAFSKSDTGLEWLIPSILRKTSPIPLYFSWGPLHRSVNFAVPEYLSRLGLVPDPDQIQYLKEAQIAFTPFEYNVPSRAFLPKRKSSASRSGVLPQSDLPSTSVSRKDTGASQLAAPSPKSLPTRTSAGPNTPSTSSHAGPNMPSTHSTDAAPPSSLDNFPPVHRNSGQRHQERMEDFFQRRERENSRKSATENPADKTARMQREQNAQRGQAPGKKGACVFVWEKEDNSVFYIRRPGGRKSYEDLFETYGASQRRYDSFRDEWDLCSAFGDDRGADDDVGGDQYGDDDDDEMDEYERGFQTAVGAPLSQKAEPLPLAEVGPASERNLQRIYLHFGPSKADEEGQVDPPRYRAIAEDLTTSLLKRFGFMMGESLSNPARTPEASIVASLVGMEDIDAQFAGVMATFFGQFLEAKSIAGIDSTIFDFHQRRGPLFQDRAVVVRRETLTNVAEETSAVYYTLSDHGSGYGSQVLLLQKAADVLEVLRQGWGPRVKDVAGELLSRGMPFQLAVKDSANLVRQRAKVISGYCRVNVDSGLGFRPQHYEPNIHDYHAYLSRLNSELLHTRRGHVAPLYGGVIGRIAREEVCDEHVLQGPSDDVYDDGVCLWDGQSDHAYWYETLSEHEIDVICGVYYVATGKKLEAGEEQTKLLSWWPKPNAWQKGNLDPGWWSPACEGWYQKRRLRLGDANRYGEKGMLARPNEWKHNLRFVKTLKDIVQAHERISSLVLNELL</sequence>
<dbReference type="Proteomes" id="UP001362999">
    <property type="component" value="Unassembled WGS sequence"/>
</dbReference>
<organism evidence="2 3">
    <name type="scientific">Favolaschia claudopus</name>
    <dbReference type="NCBI Taxonomy" id="2862362"/>
    <lineage>
        <taxon>Eukaryota</taxon>
        <taxon>Fungi</taxon>
        <taxon>Dikarya</taxon>
        <taxon>Basidiomycota</taxon>
        <taxon>Agaricomycotina</taxon>
        <taxon>Agaricomycetes</taxon>
        <taxon>Agaricomycetidae</taxon>
        <taxon>Agaricales</taxon>
        <taxon>Marasmiineae</taxon>
        <taxon>Mycenaceae</taxon>
        <taxon>Favolaschia</taxon>
    </lineage>
</organism>
<dbReference type="AlphaFoldDB" id="A0AAW0A392"/>
<dbReference type="EMBL" id="JAWWNJ010000089">
    <property type="protein sequence ID" value="KAK7000445.1"/>
    <property type="molecule type" value="Genomic_DNA"/>
</dbReference>
<evidence type="ECO:0000313" key="3">
    <source>
        <dbReference type="Proteomes" id="UP001362999"/>
    </source>
</evidence>
<feature type="region of interest" description="Disordered" evidence="1">
    <location>
        <begin position="191"/>
        <end position="232"/>
    </location>
</feature>
<gene>
    <name evidence="2" type="ORF">R3P38DRAFT_3328078</name>
</gene>
<feature type="compositionally biased region" description="Polar residues" evidence="1">
    <location>
        <begin position="404"/>
        <end position="432"/>
    </location>
</feature>
<proteinExistence type="predicted"/>